<dbReference type="PANTHER" id="PTHR31672">
    <property type="entry name" value="BNACNNG10540D PROTEIN"/>
    <property type="match status" value="1"/>
</dbReference>
<name>A0AAV9AEM2_ACOGR</name>
<dbReference type="Proteomes" id="UP001179952">
    <property type="component" value="Unassembled WGS sequence"/>
</dbReference>
<evidence type="ECO:0000259" key="1">
    <source>
        <dbReference type="Pfam" id="PF07734"/>
    </source>
</evidence>
<dbReference type="AlphaFoldDB" id="A0AAV9AEM2"/>
<accession>A0AAV9AEM2</accession>
<dbReference type="EMBL" id="JAUJYN010000010">
    <property type="protein sequence ID" value="KAK1262598.1"/>
    <property type="molecule type" value="Genomic_DNA"/>
</dbReference>
<evidence type="ECO:0000313" key="2">
    <source>
        <dbReference type="EMBL" id="KAK1262598.1"/>
    </source>
</evidence>
<dbReference type="Pfam" id="PF07734">
    <property type="entry name" value="FBA_1"/>
    <property type="match status" value="1"/>
</dbReference>
<protein>
    <recommendedName>
        <fullName evidence="1">F-box associated beta-propeller type 1 domain-containing protein</fullName>
    </recommendedName>
</protein>
<gene>
    <name evidence="2" type="ORF">QJS04_geneDACA001101</name>
</gene>
<comment type="caution">
    <text evidence="2">The sequence shown here is derived from an EMBL/GenBank/DDBJ whole genome shotgun (WGS) entry which is preliminary data.</text>
</comment>
<dbReference type="InterPro" id="IPR006527">
    <property type="entry name" value="F-box-assoc_dom_typ1"/>
</dbReference>
<sequence length="299" mass="34027">MSDHFLNFNHLADVACGENEKKERSLSDELTLLDTTATVQHESNALCYSFRPIGICNGYICLGDRERNPVYLLDPLQGRYLTIQSPDPEHHIFNDKEGYTSGFGYDEHTGVYKMLKFAYRDVHFCNTDIMFTSICTVDPDRGPTAWKPLYYFPNLVYHSQPGVFYDGKLHFFMCDERAVPLLSVLDETDPDDDPPFMYISYFNGILQFDLHTEEFSEIQGPPTVGNHVPIRHLTMGAFGDKLYLLKLEQENLSAPPTIKMWLMDRHSDGGVSSSSGGGGGSSWIFMFDMPEDPPFLDQR</sequence>
<feature type="domain" description="F-box associated beta-propeller type 1" evidence="1">
    <location>
        <begin position="48"/>
        <end position="271"/>
    </location>
</feature>
<dbReference type="InterPro" id="IPR050796">
    <property type="entry name" value="SCF_F-box_component"/>
</dbReference>
<reference evidence="2" key="2">
    <citation type="submission" date="2023-06" db="EMBL/GenBank/DDBJ databases">
        <authorList>
            <person name="Ma L."/>
            <person name="Liu K.-W."/>
            <person name="Li Z."/>
            <person name="Hsiao Y.-Y."/>
            <person name="Qi Y."/>
            <person name="Fu T."/>
            <person name="Tang G."/>
            <person name="Zhang D."/>
            <person name="Sun W.-H."/>
            <person name="Liu D.-K."/>
            <person name="Li Y."/>
            <person name="Chen G.-Z."/>
            <person name="Liu X.-D."/>
            <person name="Liao X.-Y."/>
            <person name="Jiang Y.-T."/>
            <person name="Yu X."/>
            <person name="Hao Y."/>
            <person name="Huang J."/>
            <person name="Zhao X.-W."/>
            <person name="Ke S."/>
            <person name="Chen Y.-Y."/>
            <person name="Wu W.-L."/>
            <person name="Hsu J.-L."/>
            <person name="Lin Y.-F."/>
            <person name="Huang M.-D."/>
            <person name="Li C.-Y."/>
            <person name="Huang L."/>
            <person name="Wang Z.-W."/>
            <person name="Zhao X."/>
            <person name="Zhong W.-Y."/>
            <person name="Peng D.-H."/>
            <person name="Ahmad S."/>
            <person name="Lan S."/>
            <person name="Zhang J.-S."/>
            <person name="Tsai W.-C."/>
            <person name="Van De Peer Y."/>
            <person name="Liu Z.-J."/>
        </authorList>
    </citation>
    <scope>NUCLEOTIDE SEQUENCE</scope>
    <source>
        <strain evidence="2">SCP</strain>
        <tissue evidence="2">Leaves</tissue>
    </source>
</reference>
<proteinExistence type="predicted"/>
<organism evidence="2 3">
    <name type="scientific">Acorus gramineus</name>
    <name type="common">Dwarf sweet flag</name>
    <dbReference type="NCBI Taxonomy" id="55184"/>
    <lineage>
        <taxon>Eukaryota</taxon>
        <taxon>Viridiplantae</taxon>
        <taxon>Streptophyta</taxon>
        <taxon>Embryophyta</taxon>
        <taxon>Tracheophyta</taxon>
        <taxon>Spermatophyta</taxon>
        <taxon>Magnoliopsida</taxon>
        <taxon>Liliopsida</taxon>
        <taxon>Acoraceae</taxon>
        <taxon>Acorus</taxon>
    </lineage>
</organism>
<dbReference type="PANTHER" id="PTHR31672:SF13">
    <property type="entry name" value="F-BOX PROTEIN CPR30-LIKE"/>
    <property type="match status" value="1"/>
</dbReference>
<evidence type="ECO:0000313" key="3">
    <source>
        <dbReference type="Proteomes" id="UP001179952"/>
    </source>
</evidence>
<reference evidence="2" key="1">
    <citation type="journal article" date="2023" name="Nat. Commun.">
        <title>Diploid and tetraploid genomes of Acorus and the evolution of monocots.</title>
        <authorList>
            <person name="Ma L."/>
            <person name="Liu K.W."/>
            <person name="Li Z."/>
            <person name="Hsiao Y.Y."/>
            <person name="Qi Y."/>
            <person name="Fu T."/>
            <person name="Tang G.D."/>
            <person name="Zhang D."/>
            <person name="Sun W.H."/>
            <person name="Liu D.K."/>
            <person name="Li Y."/>
            <person name="Chen G.Z."/>
            <person name="Liu X.D."/>
            <person name="Liao X.Y."/>
            <person name="Jiang Y.T."/>
            <person name="Yu X."/>
            <person name="Hao Y."/>
            <person name="Huang J."/>
            <person name="Zhao X.W."/>
            <person name="Ke S."/>
            <person name="Chen Y.Y."/>
            <person name="Wu W.L."/>
            <person name="Hsu J.L."/>
            <person name="Lin Y.F."/>
            <person name="Huang M.D."/>
            <person name="Li C.Y."/>
            <person name="Huang L."/>
            <person name="Wang Z.W."/>
            <person name="Zhao X."/>
            <person name="Zhong W.Y."/>
            <person name="Peng D.H."/>
            <person name="Ahmad S."/>
            <person name="Lan S."/>
            <person name="Zhang J.S."/>
            <person name="Tsai W.C."/>
            <person name="Van de Peer Y."/>
            <person name="Liu Z.J."/>
        </authorList>
    </citation>
    <scope>NUCLEOTIDE SEQUENCE</scope>
    <source>
        <strain evidence="2">SCP</strain>
    </source>
</reference>
<keyword evidence="3" id="KW-1185">Reference proteome</keyword>